<feature type="domain" description="Barstar (barnase inhibitor)" evidence="2">
    <location>
        <begin position="330"/>
        <end position="392"/>
    </location>
</feature>
<organism evidence="3 4">
    <name type="scientific">Micromonospora mirobrigensis</name>
    <dbReference type="NCBI Taxonomy" id="262898"/>
    <lineage>
        <taxon>Bacteria</taxon>
        <taxon>Bacillati</taxon>
        <taxon>Actinomycetota</taxon>
        <taxon>Actinomycetes</taxon>
        <taxon>Micromonosporales</taxon>
        <taxon>Micromonosporaceae</taxon>
        <taxon>Micromonospora</taxon>
    </lineage>
</organism>
<protein>
    <submittedName>
        <fullName evidence="3">Barstar (Barnase inhibitor)</fullName>
    </submittedName>
</protein>
<dbReference type="EMBL" id="FMCX01000004">
    <property type="protein sequence ID" value="SCF26116.1"/>
    <property type="molecule type" value="Genomic_DNA"/>
</dbReference>
<dbReference type="Gene3D" id="3.30.370.10">
    <property type="entry name" value="Barstar-like"/>
    <property type="match status" value="1"/>
</dbReference>
<comment type="similarity">
    <text evidence="1">Belongs to the barstar family.</text>
</comment>
<evidence type="ECO:0000259" key="2">
    <source>
        <dbReference type="Pfam" id="PF01337"/>
    </source>
</evidence>
<dbReference type="InterPro" id="IPR000468">
    <property type="entry name" value="Barstar"/>
</dbReference>
<reference evidence="4" key="1">
    <citation type="submission" date="2016-06" db="EMBL/GenBank/DDBJ databases">
        <authorList>
            <person name="Varghese N."/>
            <person name="Submissions Spin"/>
        </authorList>
    </citation>
    <scope>NUCLEOTIDE SEQUENCE [LARGE SCALE GENOMIC DNA]</scope>
    <source>
        <strain evidence="4">DSM 44830</strain>
    </source>
</reference>
<sequence>MTTSAGSEAGHPAERRRWTWDLSVSPRWLLLGDVGFECFYEDDRPLALCAEIEGLFVDLPPRPQERFTLVGCAPDGALADLLDRLPAEVLGTERAWLGDLSITAPPPPPGMPPPWHGADLGDLIVVGQRSNRTLPGTVDIDLDGFIHVYDRTEAVERPGGITQFVLLGQDETPYGTCRDVTGVFREQAAPLVPQVRLLGCRPETPLLAALDAVGQSTKASLRRRRIRAEAHMIAADGSAARVIDAVVSGTVAAGEPSRLGVGLLDVTVDSDPQEPLPTGILGIVEHWHNGPPAQRNMWAGYDRGLRHHWALVALAHQSDVPDRPAGTTYDLDGRFVTDIEGFYCAIGEAINGPGGYFGCNLDAFDDCLCGKFGARTPFRLVWHDSAVAREHLVAGYDRRRLGPAVTLEYLLGIFAQHDVEIDLR</sequence>
<evidence type="ECO:0000313" key="3">
    <source>
        <dbReference type="EMBL" id="SCF26116.1"/>
    </source>
</evidence>
<dbReference type="Pfam" id="PF01337">
    <property type="entry name" value="Barstar"/>
    <property type="match status" value="1"/>
</dbReference>
<gene>
    <name evidence="3" type="ORF">GA0070564_104550</name>
</gene>
<accession>A0A1C4YZP9</accession>
<keyword evidence="4" id="KW-1185">Reference proteome</keyword>
<dbReference type="InterPro" id="IPR035905">
    <property type="entry name" value="Barstar-like_sf"/>
</dbReference>
<evidence type="ECO:0000256" key="1">
    <source>
        <dbReference type="ARBA" id="ARBA00006845"/>
    </source>
</evidence>
<proteinExistence type="inferred from homology"/>
<name>A0A1C4YZP9_9ACTN</name>
<dbReference type="RefSeq" id="WP_245670077.1">
    <property type="nucleotide sequence ID" value="NZ_FMCX01000004.1"/>
</dbReference>
<dbReference type="SUPFAM" id="SSF52038">
    <property type="entry name" value="Barstar-related"/>
    <property type="match status" value="1"/>
</dbReference>
<dbReference type="STRING" id="262898.GA0070564_104550"/>
<dbReference type="AlphaFoldDB" id="A0A1C4YZP9"/>
<dbReference type="Proteomes" id="UP000199504">
    <property type="component" value="Unassembled WGS sequence"/>
</dbReference>
<evidence type="ECO:0000313" key="4">
    <source>
        <dbReference type="Proteomes" id="UP000199504"/>
    </source>
</evidence>